<dbReference type="Gene3D" id="2.170.210.10">
    <property type="entry name" value="DNA double-strand break repair and VJ recombination XRCC4, N-terminal"/>
    <property type="match status" value="1"/>
</dbReference>
<keyword evidence="3" id="KW-0234">DNA repair</keyword>
<organism evidence="7 8">
    <name type="scientific">Kockovaella imperatae</name>
    <dbReference type="NCBI Taxonomy" id="4999"/>
    <lineage>
        <taxon>Eukaryota</taxon>
        <taxon>Fungi</taxon>
        <taxon>Dikarya</taxon>
        <taxon>Basidiomycota</taxon>
        <taxon>Agaricomycotina</taxon>
        <taxon>Tremellomycetes</taxon>
        <taxon>Tremellales</taxon>
        <taxon>Cuniculitremaceae</taxon>
        <taxon>Kockovaella</taxon>
    </lineage>
</organism>
<comment type="subcellular location">
    <subcellularLocation>
        <location evidence="1">Nucleus</location>
    </subcellularLocation>
</comment>
<keyword evidence="2" id="KW-0227">DNA damage</keyword>
<gene>
    <name evidence="7" type="ORF">BD324DRAFT_630196</name>
</gene>
<feature type="region of interest" description="Disordered" evidence="5">
    <location>
        <begin position="191"/>
        <end position="346"/>
    </location>
</feature>
<evidence type="ECO:0000256" key="5">
    <source>
        <dbReference type="SAM" id="MobiDB-lite"/>
    </source>
</evidence>
<keyword evidence="8" id="KW-1185">Reference proteome</keyword>
<evidence type="ECO:0000259" key="6">
    <source>
        <dbReference type="Pfam" id="PF09302"/>
    </source>
</evidence>
<protein>
    <recommendedName>
        <fullName evidence="6">XLF-like N-terminal domain-containing protein</fullName>
    </recommendedName>
</protein>
<evidence type="ECO:0000313" key="7">
    <source>
        <dbReference type="EMBL" id="ORX36106.1"/>
    </source>
</evidence>
<dbReference type="Proteomes" id="UP000193218">
    <property type="component" value="Unassembled WGS sequence"/>
</dbReference>
<feature type="compositionally biased region" description="Basic and acidic residues" evidence="5">
    <location>
        <begin position="320"/>
        <end position="332"/>
    </location>
</feature>
<dbReference type="EMBL" id="NBSH01000009">
    <property type="protein sequence ID" value="ORX36106.1"/>
    <property type="molecule type" value="Genomic_DNA"/>
</dbReference>
<dbReference type="GeneID" id="33558113"/>
<accession>A0A1Y1UF22</accession>
<dbReference type="InParanoid" id="A0A1Y1UF22"/>
<sequence>MSSFQDKHDRVLRDVPWLSKEIDGQAWLFKYASHPERAGYVVLATNLEQVYFESVTGEAISARLNELSQSSQKRSESQIGSFNIMARVDDTLTELGGIMSERWQDNKLKAGTHHFYDKVFSIQDGDFEWSFFLSELELRRCLSLIGQHLVLPLARMIGKDNSISVSPSSTPSLAIAMILQDETVADKLNAQAGPSATHPEQEMEHTLSPKASPHSTREELEEETQDYKSGGDDHEKVEETQPPPSTQRPNLDPPAESAPVPSPTLQDNNVMDSDEEDEAAREAPADVKVPESLGQNAPDPPPKASQKSKKEREREEEEEVEKRREEMKRKMENGGGGRLGKRKLRR</sequence>
<reference evidence="7 8" key="1">
    <citation type="submission" date="2017-03" db="EMBL/GenBank/DDBJ databases">
        <title>Widespread Adenine N6-methylation of Active Genes in Fungi.</title>
        <authorList>
            <consortium name="DOE Joint Genome Institute"/>
            <person name="Mondo S.J."/>
            <person name="Dannebaum R.O."/>
            <person name="Kuo R.C."/>
            <person name="Louie K.B."/>
            <person name="Bewick A.J."/>
            <person name="Labutti K."/>
            <person name="Haridas S."/>
            <person name="Kuo A."/>
            <person name="Salamov A."/>
            <person name="Ahrendt S.R."/>
            <person name="Lau R."/>
            <person name="Bowen B.P."/>
            <person name="Lipzen A."/>
            <person name="Sullivan W."/>
            <person name="Andreopoulos W.B."/>
            <person name="Clum A."/>
            <person name="Lindquist E."/>
            <person name="Daum C."/>
            <person name="Northen T.R."/>
            <person name="Ramamoorthy G."/>
            <person name="Schmitz R.J."/>
            <person name="Gryganskyi A."/>
            <person name="Culley D."/>
            <person name="Magnuson J."/>
            <person name="James T.Y."/>
            <person name="O'Malley M.A."/>
            <person name="Stajich J.E."/>
            <person name="Spatafora J.W."/>
            <person name="Visel A."/>
            <person name="Grigoriev I.V."/>
        </authorList>
    </citation>
    <scope>NUCLEOTIDE SEQUENCE [LARGE SCALE GENOMIC DNA]</scope>
    <source>
        <strain evidence="7 8">NRRL Y-17943</strain>
    </source>
</reference>
<comment type="caution">
    <text evidence="7">The sequence shown here is derived from an EMBL/GenBank/DDBJ whole genome shotgun (WGS) entry which is preliminary data.</text>
</comment>
<dbReference type="Pfam" id="PF09302">
    <property type="entry name" value="XLF"/>
    <property type="match status" value="1"/>
</dbReference>
<evidence type="ECO:0000256" key="1">
    <source>
        <dbReference type="ARBA" id="ARBA00004123"/>
    </source>
</evidence>
<proteinExistence type="predicted"/>
<dbReference type="InterPro" id="IPR015381">
    <property type="entry name" value="XLF-like_N"/>
</dbReference>
<feature type="compositionally biased region" description="Basic and acidic residues" evidence="5">
    <location>
        <begin position="225"/>
        <end position="239"/>
    </location>
</feature>
<keyword evidence="4" id="KW-0539">Nucleus</keyword>
<feature type="compositionally biased region" description="Basic and acidic residues" evidence="5">
    <location>
        <begin position="280"/>
        <end position="289"/>
    </location>
</feature>
<name>A0A1Y1UF22_9TREE</name>
<evidence type="ECO:0000256" key="3">
    <source>
        <dbReference type="ARBA" id="ARBA00023204"/>
    </source>
</evidence>
<dbReference type="InterPro" id="IPR038051">
    <property type="entry name" value="XRCC4-like_N_sf"/>
</dbReference>
<evidence type="ECO:0000313" key="8">
    <source>
        <dbReference type="Proteomes" id="UP000193218"/>
    </source>
</evidence>
<dbReference type="STRING" id="4999.A0A1Y1UF22"/>
<dbReference type="RefSeq" id="XP_021870235.1">
    <property type="nucleotide sequence ID" value="XM_022016304.1"/>
</dbReference>
<dbReference type="AlphaFoldDB" id="A0A1Y1UF22"/>
<evidence type="ECO:0000256" key="2">
    <source>
        <dbReference type="ARBA" id="ARBA00022763"/>
    </source>
</evidence>
<dbReference type="GO" id="GO:0005634">
    <property type="term" value="C:nucleus"/>
    <property type="evidence" value="ECO:0007669"/>
    <property type="project" value="UniProtKB-SubCell"/>
</dbReference>
<evidence type="ECO:0000256" key="4">
    <source>
        <dbReference type="ARBA" id="ARBA00023242"/>
    </source>
</evidence>
<feature type="domain" description="XLF-like N-terminal" evidence="6">
    <location>
        <begin position="17"/>
        <end position="134"/>
    </location>
</feature>
<dbReference type="OrthoDB" id="2564800at2759"/>
<dbReference type="GO" id="GO:0006303">
    <property type="term" value="P:double-strand break repair via nonhomologous end joining"/>
    <property type="evidence" value="ECO:0007669"/>
    <property type="project" value="UniProtKB-ARBA"/>
</dbReference>